<protein>
    <recommendedName>
        <fullName evidence="3">RNase H type-1 domain-containing protein</fullName>
    </recommendedName>
</protein>
<keyword evidence="2" id="KW-1185">Reference proteome</keyword>
<evidence type="ECO:0000313" key="2">
    <source>
        <dbReference type="Proteomes" id="UP001054252"/>
    </source>
</evidence>
<accession>A0AAV5JBL8</accession>
<evidence type="ECO:0008006" key="3">
    <source>
        <dbReference type="Google" id="ProtNLM"/>
    </source>
</evidence>
<organism evidence="1 2">
    <name type="scientific">Rubroshorea leprosula</name>
    <dbReference type="NCBI Taxonomy" id="152421"/>
    <lineage>
        <taxon>Eukaryota</taxon>
        <taxon>Viridiplantae</taxon>
        <taxon>Streptophyta</taxon>
        <taxon>Embryophyta</taxon>
        <taxon>Tracheophyta</taxon>
        <taxon>Spermatophyta</taxon>
        <taxon>Magnoliopsida</taxon>
        <taxon>eudicotyledons</taxon>
        <taxon>Gunneridae</taxon>
        <taxon>Pentapetalae</taxon>
        <taxon>rosids</taxon>
        <taxon>malvids</taxon>
        <taxon>Malvales</taxon>
        <taxon>Dipterocarpaceae</taxon>
        <taxon>Rubroshorea</taxon>
    </lineage>
</organism>
<dbReference type="EMBL" id="BPVZ01000029">
    <property type="protein sequence ID" value="GKV08752.1"/>
    <property type="molecule type" value="Genomic_DNA"/>
</dbReference>
<dbReference type="Proteomes" id="UP001054252">
    <property type="component" value="Unassembled WGS sequence"/>
</dbReference>
<proteinExistence type="predicted"/>
<dbReference type="AlphaFoldDB" id="A0AAV5JBL8"/>
<evidence type="ECO:0000313" key="1">
    <source>
        <dbReference type="EMBL" id="GKV08752.1"/>
    </source>
</evidence>
<reference evidence="1 2" key="1">
    <citation type="journal article" date="2021" name="Commun. Biol.">
        <title>The genome of Shorea leprosula (Dipterocarpaceae) highlights the ecological relevance of drought in aseasonal tropical rainforests.</title>
        <authorList>
            <person name="Ng K.K.S."/>
            <person name="Kobayashi M.J."/>
            <person name="Fawcett J.A."/>
            <person name="Hatakeyama M."/>
            <person name="Paape T."/>
            <person name="Ng C.H."/>
            <person name="Ang C.C."/>
            <person name="Tnah L.H."/>
            <person name="Lee C.T."/>
            <person name="Nishiyama T."/>
            <person name="Sese J."/>
            <person name="O'Brien M.J."/>
            <person name="Copetti D."/>
            <person name="Mohd Noor M.I."/>
            <person name="Ong R.C."/>
            <person name="Putra M."/>
            <person name="Sireger I.Z."/>
            <person name="Indrioko S."/>
            <person name="Kosugi Y."/>
            <person name="Izuno A."/>
            <person name="Isagi Y."/>
            <person name="Lee S.L."/>
            <person name="Shimizu K.K."/>
        </authorList>
    </citation>
    <scope>NUCLEOTIDE SEQUENCE [LARGE SCALE GENOMIC DNA]</scope>
    <source>
        <strain evidence="1">214</strain>
    </source>
</reference>
<name>A0AAV5JBL8_9ROSI</name>
<comment type="caution">
    <text evidence="1">The sequence shown here is derived from an EMBL/GenBank/DDBJ whole genome shotgun (WGS) entry which is preliminary data.</text>
</comment>
<gene>
    <name evidence="1" type="ORF">SLEP1_g20344</name>
</gene>
<sequence>MGFRFRRMKVESDNVQVVSALRSKSHGCLQEREANRCADAVARYAEMIEGEQIWLDDLPVCLHRFLGSGIPV</sequence>